<dbReference type="AlphaFoldDB" id="L2GLX8"/>
<evidence type="ECO:0000313" key="6">
    <source>
        <dbReference type="EMBL" id="ELA41619.1"/>
    </source>
</evidence>
<evidence type="ECO:0000259" key="5">
    <source>
        <dbReference type="Pfam" id="PF08033"/>
    </source>
</evidence>
<dbReference type="SUPFAM" id="SSF81811">
    <property type="entry name" value="Helical domain of Sec23/24"/>
    <property type="match status" value="1"/>
</dbReference>
<dbReference type="STRING" id="993615.L2GLX8"/>
<dbReference type="InterPro" id="IPR050550">
    <property type="entry name" value="SEC23_SEC24_subfamily"/>
</dbReference>
<dbReference type="GeneID" id="19882078"/>
<dbReference type="SUPFAM" id="SSF82754">
    <property type="entry name" value="C-terminal, gelsolin-like domain of Sec23/24"/>
    <property type="match status" value="1"/>
</dbReference>
<dbReference type="InterPro" id="IPR012990">
    <property type="entry name" value="Beta-sandwich_Sec23_24"/>
</dbReference>
<dbReference type="GO" id="GO:0070971">
    <property type="term" value="C:endoplasmic reticulum exit site"/>
    <property type="evidence" value="ECO:0007669"/>
    <property type="project" value="TreeGrafter"/>
</dbReference>
<dbReference type="Pfam" id="PF04810">
    <property type="entry name" value="zf-Sec23_Sec24"/>
    <property type="match status" value="1"/>
</dbReference>
<feature type="domain" description="Zinc finger Sec23/Sec24-type" evidence="3">
    <location>
        <begin position="48"/>
        <end position="81"/>
    </location>
</feature>
<dbReference type="GO" id="GO:0006886">
    <property type="term" value="P:intracellular protein transport"/>
    <property type="evidence" value="ECO:0007669"/>
    <property type="project" value="InterPro"/>
</dbReference>
<dbReference type="GO" id="GO:0030127">
    <property type="term" value="C:COPII vesicle coat"/>
    <property type="evidence" value="ECO:0007669"/>
    <property type="project" value="InterPro"/>
</dbReference>
<comment type="similarity">
    <text evidence="1">Belongs to the SEC23/SEC24 family. SEC24 subfamily.</text>
</comment>
<dbReference type="VEuPathDB" id="MicrosporidiaDB:VICG_01367"/>
<dbReference type="InterPro" id="IPR007123">
    <property type="entry name" value="Gelsolin-like_dom"/>
</dbReference>
<dbReference type="InterPro" id="IPR036175">
    <property type="entry name" value="Sec23/24_helical_dom_sf"/>
</dbReference>
<dbReference type="Pfam" id="PF04811">
    <property type="entry name" value="Sec23_trunk"/>
    <property type="match status" value="1"/>
</dbReference>
<evidence type="ECO:0000259" key="3">
    <source>
        <dbReference type="Pfam" id="PF04810"/>
    </source>
</evidence>
<reference evidence="7" key="1">
    <citation type="submission" date="2011-05" db="EMBL/GenBank/DDBJ databases">
        <title>The genome sequence of Vittaforma corneae strain ATCC 50505.</title>
        <authorList>
            <consortium name="The Broad Institute Genome Sequencing Platform"/>
            <person name="Cuomo C."/>
            <person name="Didier E."/>
            <person name="Bowers L."/>
            <person name="Young S.K."/>
            <person name="Zeng Q."/>
            <person name="Gargeya S."/>
            <person name="Fitzgerald M."/>
            <person name="Haas B."/>
            <person name="Abouelleil A."/>
            <person name="Alvarado L."/>
            <person name="Arachchi H.M."/>
            <person name="Berlin A."/>
            <person name="Chapman S.B."/>
            <person name="Gearin G."/>
            <person name="Goldberg J."/>
            <person name="Griggs A."/>
            <person name="Gujja S."/>
            <person name="Hansen M."/>
            <person name="Heiman D."/>
            <person name="Howarth C."/>
            <person name="Larimer J."/>
            <person name="Lui A."/>
            <person name="MacDonald P.J.P."/>
            <person name="McCowen C."/>
            <person name="Montmayeur A."/>
            <person name="Murphy C."/>
            <person name="Neiman D."/>
            <person name="Pearson M."/>
            <person name="Priest M."/>
            <person name="Roberts A."/>
            <person name="Saif S."/>
            <person name="Shea T."/>
            <person name="Sisk P."/>
            <person name="Stolte C."/>
            <person name="Sykes S."/>
            <person name="Wortman J."/>
            <person name="Nusbaum C."/>
            <person name="Birren B."/>
        </authorList>
    </citation>
    <scope>NUCLEOTIDE SEQUENCE [LARGE SCALE GENOMIC DNA]</scope>
    <source>
        <strain evidence="7">ATCC 50505</strain>
    </source>
</reference>
<dbReference type="PANTHER" id="PTHR13803">
    <property type="entry name" value="SEC24-RELATED PROTEIN"/>
    <property type="match status" value="1"/>
</dbReference>
<evidence type="ECO:0000313" key="7">
    <source>
        <dbReference type="Proteomes" id="UP000011082"/>
    </source>
</evidence>
<evidence type="ECO:0000259" key="4">
    <source>
        <dbReference type="Pfam" id="PF04811"/>
    </source>
</evidence>
<evidence type="ECO:0008006" key="8">
    <source>
        <dbReference type="Google" id="ProtNLM"/>
    </source>
</evidence>
<dbReference type="InterPro" id="IPR036180">
    <property type="entry name" value="Gelsolin-like_dom_sf"/>
</dbReference>
<sequence>MENKYFRASINSIPKDQSKLRNSAIPFFVSVEFQKEGLSVPIIQDSLVRCDKCKAYLNPFVEVINPGYKWKCNLCDTVNEVSIPFQMKERKTCENSADPLANSTFNKTYFLREELLNETYEIEAPDSFNVATPDQPILCFLIDISAEAMSLNVLSSVLNCIKETLKNIDYDKRTKASLMFYSESVYILNNNHAFTIINGDVPLILTERILFTLEKEGENSFFNINFDKIGRYFEARRSNYMNYLLALKTCVQAFRSATLFSFVSTTPNFEESRVETSASLICKNSSYKDIAESLVRKNICCNLFIMTRSSVELSSIKIPSQYTGGQILHYSNYDGCDASSTSKFYCDLSDYFNRETNFGAVCRIRANEGIVLKGVYGNFYQKGSDLLSYSNYNPCHNINFTIQFYNDVKSALYIQIAMARVVKNGNKLIRVMNICIPIGNVSFYETCDAYSIAHCMCLESFYYESKKKLGGKENLENKLTEIWKEIKTNYGKVPDSLYNLPVYISSLMKSVPFRPDISTPADFRGYYMYMLSNYQSKIVDLMIYPLLLNILTENVAPLPLSLRSIDQAGLYILDTGVNIFFYIGSKCDGSTIASLFDNPNSGPFLFNPPENEFSKYVSELVVYLMEGRSIKPKFVLANGQATSVYNDIFFSYMFEDSIYQLPSAIEFRNFLENKNK</sequence>
<dbReference type="SUPFAM" id="SSF81995">
    <property type="entry name" value="beta-sandwich domain of Sec23/24"/>
    <property type="match status" value="1"/>
</dbReference>
<dbReference type="InterPro" id="IPR036465">
    <property type="entry name" value="vWFA_dom_sf"/>
</dbReference>
<feature type="domain" description="Sec23/Sec24 trunk" evidence="4">
    <location>
        <begin position="275"/>
        <end position="351"/>
    </location>
</feature>
<dbReference type="GO" id="GO:0000149">
    <property type="term" value="F:SNARE binding"/>
    <property type="evidence" value="ECO:0007669"/>
    <property type="project" value="TreeGrafter"/>
</dbReference>
<dbReference type="OrthoDB" id="49016at2759"/>
<accession>L2GLX8</accession>
<evidence type="ECO:0000259" key="2">
    <source>
        <dbReference type="Pfam" id="PF00626"/>
    </source>
</evidence>
<dbReference type="InterPro" id="IPR006896">
    <property type="entry name" value="Sec23/24_trunk_dom"/>
</dbReference>
<dbReference type="EMBL" id="JH370141">
    <property type="protein sequence ID" value="ELA41619.1"/>
    <property type="molecule type" value="Genomic_DNA"/>
</dbReference>
<dbReference type="InterPro" id="IPR006895">
    <property type="entry name" value="Znf_Sec23_Sec24"/>
</dbReference>
<protein>
    <recommendedName>
        <fullName evidence="8">Protein transporter SEC24</fullName>
    </recommendedName>
</protein>
<dbReference type="Proteomes" id="UP000011082">
    <property type="component" value="Unassembled WGS sequence"/>
</dbReference>
<dbReference type="Pfam" id="PF00626">
    <property type="entry name" value="Gelsolin"/>
    <property type="match status" value="1"/>
</dbReference>
<dbReference type="RefSeq" id="XP_007604813.1">
    <property type="nucleotide sequence ID" value="XM_007604751.1"/>
</dbReference>
<dbReference type="HOGENOM" id="CLU_004589_2_1_1"/>
<keyword evidence="7" id="KW-1185">Reference proteome</keyword>
<organism evidence="6 7">
    <name type="scientific">Vittaforma corneae (strain ATCC 50505)</name>
    <name type="common">Microsporidian parasite</name>
    <name type="synonym">Nosema corneum</name>
    <dbReference type="NCBI Taxonomy" id="993615"/>
    <lineage>
        <taxon>Eukaryota</taxon>
        <taxon>Fungi</taxon>
        <taxon>Fungi incertae sedis</taxon>
        <taxon>Microsporidia</taxon>
        <taxon>Nosematidae</taxon>
        <taxon>Vittaforma</taxon>
    </lineage>
</organism>
<dbReference type="GO" id="GO:0090110">
    <property type="term" value="P:COPII-coated vesicle cargo loading"/>
    <property type="evidence" value="ECO:0007669"/>
    <property type="project" value="TreeGrafter"/>
</dbReference>
<dbReference type="Gene3D" id="3.40.20.10">
    <property type="entry name" value="Severin"/>
    <property type="match status" value="1"/>
</dbReference>
<dbReference type="FunCoup" id="L2GLX8">
    <property type="interactions" value="225"/>
</dbReference>
<proteinExistence type="inferred from homology"/>
<dbReference type="SUPFAM" id="SSF82919">
    <property type="entry name" value="Zn-finger domain of Sec23/24"/>
    <property type="match status" value="1"/>
</dbReference>
<dbReference type="InterPro" id="IPR036174">
    <property type="entry name" value="Znf_Sec23_Sec24_sf"/>
</dbReference>
<dbReference type="Gene3D" id="2.60.40.1670">
    <property type="entry name" value="beta-sandwich domain of Sec23/24"/>
    <property type="match status" value="1"/>
</dbReference>
<dbReference type="Gene3D" id="2.30.30.380">
    <property type="entry name" value="Zn-finger domain of Sec23/24"/>
    <property type="match status" value="1"/>
</dbReference>
<dbReference type="Pfam" id="PF08033">
    <property type="entry name" value="Sec23_BS"/>
    <property type="match status" value="1"/>
</dbReference>
<dbReference type="OMA" id="CPANDYY"/>
<dbReference type="Gene3D" id="3.40.50.410">
    <property type="entry name" value="von Willebrand factor, type A domain"/>
    <property type="match status" value="1"/>
</dbReference>
<feature type="domain" description="Sec23/Sec24 beta-sandwich" evidence="5">
    <location>
        <begin position="358"/>
        <end position="438"/>
    </location>
</feature>
<evidence type="ECO:0000256" key="1">
    <source>
        <dbReference type="ARBA" id="ARBA00008334"/>
    </source>
</evidence>
<dbReference type="SUPFAM" id="SSF53300">
    <property type="entry name" value="vWA-like"/>
    <property type="match status" value="1"/>
</dbReference>
<dbReference type="InParanoid" id="L2GLX8"/>
<gene>
    <name evidence="6" type="ORF">VICG_01367</name>
</gene>
<dbReference type="Gene3D" id="1.20.120.730">
    <property type="entry name" value="Sec23/Sec24 helical domain"/>
    <property type="match status" value="1"/>
</dbReference>
<dbReference type="GO" id="GO:0008270">
    <property type="term" value="F:zinc ion binding"/>
    <property type="evidence" value="ECO:0007669"/>
    <property type="project" value="InterPro"/>
</dbReference>
<feature type="domain" description="Gelsolin-like" evidence="2">
    <location>
        <begin position="554"/>
        <end position="587"/>
    </location>
</feature>
<name>L2GLX8_VITCO</name>
<dbReference type="InterPro" id="IPR029006">
    <property type="entry name" value="ADF-H/Gelsolin-like_dom_sf"/>
</dbReference>